<dbReference type="FunFam" id="3.10.280.10:FF:000006">
    <property type="entry name" value="Mitochondrial glycoprotein, expressed"/>
    <property type="match status" value="1"/>
</dbReference>
<dbReference type="InterPro" id="IPR036561">
    <property type="entry name" value="MAM33_sf"/>
</dbReference>
<organism evidence="1 2">
    <name type="scientific">Lupinus luteus</name>
    <name type="common">European yellow lupine</name>
    <dbReference type="NCBI Taxonomy" id="3873"/>
    <lineage>
        <taxon>Eukaryota</taxon>
        <taxon>Viridiplantae</taxon>
        <taxon>Streptophyta</taxon>
        <taxon>Embryophyta</taxon>
        <taxon>Tracheophyta</taxon>
        <taxon>Spermatophyta</taxon>
        <taxon>Magnoliopsida</taxon>
        <taxon>eudicotyledons</taxon>
        <taxon>Gunneridae</taxon>
        <taxon>Pentapetalae</taxon>
        <taxon>rosids</taxon>
        <taxon>fabids</taxon>
        <taxon>Fabales</taxon>
        <taxon>Fabaceae</taxon>
        <taxon>Papilionoideae</taxon>
        <taxon>50 kb inversion clade</taxon>
        <taxon>genistoids sensu lato</taxon>
        <taxon>core genistoids</taxon>
        <taxon>Genisteae</taxon>
        <taxon>Lupinus</taxon>
    </lineage>
</organism>
<reference evidence="1 2" key="1">
    <citation type="submission" date="2024-03" db="EMBL/GenBank/DDBJ databases">
        <authorList>
            <person name="Martinez-Hernandez J."/>
        </authorList>
    </citation>
    <scope>NUCLEOTIDE SEQUENCE [LARGE SCALE GENOMIC DNA]</scope>
</reference>
<evidence type="ECO:0000313" key="1">
    <source>
        <dbReference type="EMBL" id="CAL0310593.1"/>
    </source>
</evidence>
<evidence type="ECO:0008006" key="3">
    <source>
        <dbReference type="Google" id="ProtNLM"/>
    </source>
</evidence>
<dbReference type="Proteomes" id="UP001497480">
    <property type="component" value="Unassembled WGS sequence"/>
</dbReference>
<keyword evidence="2" id="KW-1185">Reference proteome</keyword>
<dbReference type="Pfam" id="PF02330">
    <property type="entry name" value="MAM33"/>
    <property type="match status" value="1"/>
</dbReference>
<protein>
    <recommendedName>
        <fullName evidence="3">Mitochondrial glycoprotein</fullName>
    </recommendedName>
</protein>
<accession>A0AAV1WMU4</accession>
<dbReference type="Gene3D" id="3.10.280.10">
    <property type="entry name" value="Mitochondrial glycoprotein"/>
    <property type="match status" value="1"/>
</dbReference>
<proteinExistence type="predicted"/>
<evidence type="ECO:0000313" key="2">
    <source>
        <dbReference type="Proteomes" id="UP001497480"/>
    </source>
</evidence>
<dbReference type="GO" id="GO:0005759">
    <property type="term" value="C:mitochondrial matrix"/>
    <property type="evidence" value="ECO:0007669"/>
    <property type="project" value="InterPro"/>
</dbReference>
<dbReference type="EMBL" id="CAXHTB010000008">
    <property type="protein sequence ID" value="CAL0310593.1"/>
    <property type="molecule type" value="Genomic_DNA"/>
</dbReference>
<dbReference type="SUPFAM" id="SSF54529">
    <property type="entry name" value="Mitochondrial glycoprotein MAM33-like"/>
    <property type="match status" value="1"/>
</dbReference>
<dbReference type="PANTHER" id="PTHR10826">
    <property type="entry name" value="COMPLEMENT COMPONENT 1"/>
    <property type="match status" value="1"/>
</dbReference>
<dbReference type="InterPro" id="IPR003428">
    <property type="entry name" value="MAM33"/>
</dbReference>
<sequence>MVRQLKKALNSLKSVQNLDLLNLLTSEIQFELSSNPFQNAQDGSLGDFVMDLDKQHTKDVVLRRKCDSGEEVAISAIIGAPHYEKDLVFTRDVLMKVCMKKPASSSILQFDCEVYEETSKGSDFDIKNAYYLRSPTCLSSSIYRGPLFSDLDIKLQDALKEYLIAKGIGVSLTNFLLSYLHKREQEQYVNWLRKGKVFFANNESLNQVSETHST</sequence>
<name>A0AAV1WMU4_LUPLU</name>
<dbReference type="PANTHER" id="PTHR10826:SF1">
    <property type="entry name" value="COMPLEMENT COMPONENT 1 Q SUBCOMPONENT-BINDING PROTEIN, MITOCHONDRIAL"/>
    <property type="match status" value="1"/>
</dbReference>
<gene>
    <name evidence="1" type="ORF">LLUT_LOCUS11653</name>
</gene>
<dbReference type="AlphaFoldDB" id="A0AAV1WMU4"/>
<comment type="caution">
    <text evidence="1">The sequence shown here is derived from an EMBL/GenBank/DDBJ whole genome shotgun (WGS) entry which is preliminary data.</text>
</comment>